<evidence type="ECO:0000259" key="2">
    <source>
        <dbReference type="Pfam" id="PF25537"/>
    </source>
</evidence>
<feature type="region of interest" description="Disordered" evidence="1">
    <location>
        <begin position="79"/>
        <end position="126"/>
    </location>
</feature>
<dbReference type="OrthoDB" id="6374728at2759"/>
<evidence type="ECO:0000256" key="1">
    <source>
        <dbReference type="SAM" id="MobiDB-lite"/>
    </source>
</evidence>
<protein>
    <submittedName>
        <fullName evidence="4">Uncharacterized protein</fullName>
    </submittedName>
</protein>
<dbReference type="Proteomes" id="UP000283509">
    <property type="component" value="Unassembled WGS sequence"/>
</dbReference>
<feature type="region of interest" description="Disordered" evidence="1">
    <location>
        <begin position="226"/>
        <end position="276"/>
    </location>
</feature>
<proteinExistence type="predicted"/>
<dbReference type="SUPFAM" id="SSF110035">
    <property type="entry name" value="GDNF receptor-like"/>
    <property type="match status" value="1"/>
</dbReference>
<accession>A0A3R7T1L1</accession>
<dbReference type="InterPro" id="IPR037193">
    <property type="entry name" value="GDNF_alpha"/>
</dbReference>
<dbReference type="InterPro" id="IPR057681">
    <property type="entry name" value="DUF7921"/>
</dbReference>
<comment type="caution">
    <text evidence="4">The sequence shown here is derived from an EMBL/GenBank/DDBJ whole genome shotgun (WGS) entry which is preliminary data.</text>
</comment>
<dbReference type="AlphaFoldDB" id="A0A3R7T1L1"/>
<dbReference type="Pfam" id="PF25868">
    <property type="entry name" value="Fn1_3"/>
    <property type="match status" value="1"/>
</dbReference>
<feature type="domain" description="DUF7921" evidence="2">
    <location>
        <begin position="397"/>
        <end position="436"/>
    </location>
</feature>
<reference evidence="4 5" key="1">
    <citation type="submission" date="2018-04" db="EMBL/GenBank/DDBJ databases">
        <authorList>
            <person name="Zhang X."/>
            <person name="Yuan J."/>
            <person name="Li F."/>
            <person name="Xiang J."/>
        </authorList>
    </citation>
    <scope>NUCLEOTIDE SEQUENCE [LARGE SCALE GENOMIC DNA]</scope>
    <source>
        <tissue evidence="4">Muscle</tissue>
    </source>
</reference>
<gene>
    <name evidence="4" type="ORF">C7M84_007830</name>
</gene>
<dbReference type="Pfam" id="PF25537">
    <property type="entry name" value="DUF7921"/>
    <property type="match status" value="1"/>
</dbReference>
<dbReference type="STRING" id="6689.A0A3R7T1L1"/>
<organism evidence="4 5">
    <name type="scientific">Penaeus vannamei</name>
    <name type="common">Whiteleg shrimp</name>
    <name type="synonym">Litopenaeus vannamei</name>
    <dbReference type="NCBI Taxonomy" id="6689"/>
    <lineage>
        <taxon>Eukaryota</taxon>
        <taxon>Metazoa</taxon>
        <taxon>Ecdysozoa</taxon>
        <taxon>Arthropoda</taxon>
        <taxon>Crustacea</taxon>
        <taxon>Multicrustacea</taxon>
        <taxon>Malacostraca</taxon>
        <taxon>Eumalacostraca</taxon>
        <taxon>Eucarida</taxon>
        <taxon>Decapoda</taxon>
        <taxon>Dendrobranchiata</taxon>
        <taxon>Penaeoidea</taxon>
        <taxon>Penaeidae</taxon>
        <taxon>Penaeus</taxon>
    </lineage>
</organism>
<evidence type="ECO:0000313" key="5">
    <source>
        <dbReference type="Proteomes" id="UP000283509"/>
    </source>
</evidence>
<keyword evidence="5" id="KW-1185">Reference proteome</keyword>
<reference evidence="4 5" key="2">
    <citation type="submission" date="2019-01" db="EMBL/GenBank/DDBJ databases">
        <title>The decoding of complex shrimp genome reveals the adaptation for benthos swimmer, frequently molting mechanism and breeding impact on genome.</title>
        <authorList>
            <person name="Sun Y."/>
            <person name="Gao Y."/>
            <person name="Yu Y."/>
        </authorList>
    </citation>
    <scope>NUCLEOTIDE SEQUENCE [LARGE SCALE GENOMIC DNA]</scope>
    <source>
        <tissue evidence="4">Muscle</tissue>
    </source>
</reference>
<name>A0A3R7T1L1_PENVA</name>
<sequence>MTGRCSDTHRNCQQAVMNILGTELHATCVCKGTDFIHQHDCYTWQKLLWSNPCVIESHIKLHEEIAAGDTEELDKIFQRPPTVRTTIPPKSPFLPPTSEDDDRRPRPVDSSYGTVVYSPDEDMIAPPSQTYITDGIEGTDDGWGPYPPRPETTKWGNTGGRVPFDRNPARNGGGIHGGTARNKGILISGDWNARIRGNNRNGNGVPIRTGGGIRIGNGRERILTGTGHATFGGTRNPGGGEQHPDHRRPPYGNGGTNSHRGTAITMEGPKSDWPGKYKPTYAGPEPDPITRQPHYINPVRQIPQRPHDPIGPIITPTPPTPPAPTSITSTTTLGTTTLPQRTCTIRNVENERMTTLRIPEGGSRRLYKDKDCSEFCHCRSTDSHHGEPEATCYTLTCIDTKSCNTSHATFPHTMPHYLAYRGNCVCYAGKFICQKPEPGEDSYNLQPGIYLFLGYSQGEMEILKQYTASTELEALEKMKEVLARDYGFKCNLTTKHHIGENFIVVAKLIVSPDTYMSPFVKQRRERVITLHLTDTDSNAWLPRGFRPKIAGSERT</sequence>
<dbReference type="InterPro" id="IPR059035">
    <property type="entry name" value="Fn1_3"/>
</dbReference>
<feature type="domain" description="Fibronectin type I" evidence="3">
    <location>
        <begin position="357"/>
        <end position="381"/>
    </location>
</feature>
<dbReference type="EMBL" id="QCYY01000200">
    <property type="protein sequence ID" value="ROT85733.1"/>
    <property type="molecule type" value="Genomic_DNA"/>
</dbReference>
<evidence type="ECO:0000313" key="4">
    <source>
        <dbReference type="EMBL" id="ROT85733.1"/>
    </source>
</evidence>
<evidence type="ECO:0000259" key="3">
    <source>
        <dbReference type="Pfam" id="PF25868"/>
    </source>
</evidence>